<organism evidence="3 4">
    <name type="scientific">Bradyrhizobium zhengyangense</name>
    <dbReference type="NCBI Taxonomy" id="2911009"/>
    <lineage>
        <taxon>Bacteria</taxon>
        <taxon>Pseudomonadati</taxon>
        <taxon>Pseudomonadota</taxon>
        <taxon>Alphaproteobacteria</taxon>
        <taxon>Hyphomicrobiales</taxon>
        <taxon>Nitrobacteraceae</taxon>
        <taxon>Bradyrhizobium</taxon>
    </lineage>
</organism>
<accession>A0A9X1RCN9</accession>
<evidence type="ECO:0000313" key="3">
    <source>
        <dbReference type="EMBL" id="MCG2630051.1"/>
    </source>
</evidence>
<dbReference type="AlphaFoldDB" id="A0A9X1RCN9"/>
<keyword evidence="2" id="KW-0812">Transmembrane</keyword>
<evidence type="ECO:0000313" key="4">
    <source>
        <dbReference type="Proteomes" id="UP001139054"/>
    </source>
</evidence>
<dbReference type="Proteomes" id="UP001139054">
    <property type="component" value="Unassembled WGS sequence"/>
</dbReference>
<keyword evidence="2" id="KW-0472">Membrane</keyword>
<dbReference type="EMBL" id="JAKLTY010000018">
    <property type="protein sequence ID" value="MCG2630051.1"/>
    <property type="molecule type" value="Genomic_DNA"/>
</dbReference>
<evidence type="ECO:0000256" key="2">
    <source>
        <dbReference type="SAM" id="Phobius"/>
    </source>
</evidence>
<feature type="transmembrane region" description="Helical" evidence="2">
    <location>
        <begin position="171"/>
        <end position="190"/>
    </location>
</feature>
<reference evidence="3" key="1">
    <citation type="submission" date="2022-01" db="EMBL/GenBank/DDBJ databases">
        <title>Genome sequnece data of strain Bradyrhizobium sp. nov.</title>
        <authorList>
            <person name="Zhang J."/>
        </authorList>
    </citation>
    <scope>NUCLEOTIDE SEQUENCE</scope>
    <source>
        <strain evidence="3">WYCCWR 13023</strain>
    </source>
</reference>
<comment type="caution">
    <text evidence="3">The sequence shown here is derived from an EMBL/GenBank/DDBJ whole genome shotgun (WGS) entry which is preliminary data.</text>
</comment>
<keyword evidence="2" id="KW-1133">Transmembrane helix</keyword>
<feature type="compositionally biased region" description="Basic and acidic residues" evidence="1">
    <location>
        <begin position="8"/>
        <end position="17"/>
    </location>
</feature>
<gene>
    <name evidence="3" type="ORF">L6654_25830</name>
</gene>
<dbReference type="RefSeq" id="WP_237861523.1">
    <property type="nucleotide sequence ID" value="NZ_JAKLTY010000018.1"/>
</dbReference>
<protein>
    <submittedName>
        <fullName evidence="3">Uncharacterized protein</fullName>
    </submittedName>
</protein>
<evidence type="ECO:0000256" key="1">
    <source>
        <dbReference type="SAM" id="MobiDB-lite"/>
    </source>
</evidence>
<feature type="region of interest" description="Disordered" evidence="1">
    <location>
        <begin position="1"/>
        <end position="25"/>
    </location>
</feature>
<sequence>MSAALPKSFEKAAEKSVESPSLEPSCRDTAAHALTIVRDGVITGEGPTTKGRVHFSRSIDADDTAWCARILTAAAVNDQPVSRAEAEALFEINEAATERADGGRFDDLLAKAVAHYAASASGLKVPPRSVALAQGTDIESWAPSYASKVKSEMLEWIAGQMRGKRQNNRRLMAMVATFLGATALPLAGQLPNVFDIGM</sequence>
<name>A0A9X1RCN9_9BRAD</name>
<proteinExistence type="predicted"/>